<keyword evidence="1" id="KW-1133">Transmembrane helix</keyword>
<reference evidence="2 3" key="2">
    <citation type="journal article" date="2020" name="Int. J. Syst. Evol. Microbiol.">
        <title>Leptospira yasudae sp. nov. and Leptospira stimsonii sp. nov., two new species of the pathogenic group isolated from environmental sources.</title>
        <authorList>
            <person name="Casanovas-Massana A."/>
            <person name="Hamond C."/>
            <person name="Santos L.A."/>
            <person name="de Oliveira D."/>
            <person name="Hacker K.P."/>
            <person name="Balassiano I."/>
            <person name="Costa F."/>
            <person name="Medeiros M.A."/>
            <person name="Reis M.G."/>
            <person name="Ko A.I."/>
            <person name="Wunder E.A."/>
        </authorList>
    </citation>
    <scope>NUCLEOTIDE SEQUENCE [LARGE SCALE GENOMIC DNA]</scope>
    <source>
        <strain evidence="2 3">B21</strain>
    </source>
</reference>
<organism evidence="2 3">
    <name type="scientific">Leptospira yasudae</name>
    <dbReference type="NCBI Taxonomy" id="2202201"/>
    <lineage>
        <taxon>Bacteria</taxon>
        <taxon>Pseudomonadati</taxon>
        <taxon>Spirochaetota</taxon>
        <taxon>Spirochaetia</taxon>
        <taxon>Leptospirales</taxon>
        <taxon>Leptospiraceae</taxon>
        <taxon>Leptospira</taxon>
    </lineage>
</organism>
<protein>
    <recommendedName>
        <fullName evidence="4">Lipoprotein</fullName>
    </recommendedName>
</protein>
<comment type="caution">
    <text evidence="2">The sequence shown here is derived from an EMBL/GenBank/DDBJ whole genome shotgun (WGS) entry which is preliminary data.</text>
</comment>
<accession>A0ABX9M516</accession>
<proteinExistence type="predicted"/>
<gene>
    <name evidence="2" type="ORF">DLM77_08050</name>
</gene>
<evidence type="ECO:0000313" key="2">
    <source>
        <dbReference type="EMBL" id="RHX80819.1"/>
    </source>
</evidence>
<evidence type="ECO:0000256" key="1">
    <source>
        <dbReference type="SAM" id="Phobius"/>
    </source>
</evidence>
<dbReference type="RefSeq" id="WP_118955524.1">
    <property type="nucleotide sequence ID" value="NZ_QHCR01000003.1"/>
</dbReference>
<keyword evidence="1" id="KW-0812">Transmembrane</keyword>
<reference evidence="3" key="1">
    <citation type="submission" date="2018-05" db="EMBL/GenBank/DDBJ databases">
        <title>Leptospira yasudae sp. nov. and Leptospira stimsonii sp. nov., two pathogenic species of the genus Leptospira isolated from environmental sources.</title>
        <authorList>
            <person name="Casanovas-Massana A."/>
            <person name="Hamond C."/>
            <person name="Santos L.A."/>
            <person name="Hacker K.P."/>
            <person name="Balassiano I."/>
            <person name="Medeiros M.A."/>
            <person name="Reis M.G."/>
            <person name="Ko A.I."/>
            <person name="Wunder E.A."/>
        </authorList>
    </citation>
    <scope>NUCLEOTIDE SEQUENCE [LARGE SCALE GENOMIC DNA]</scope>
    <source>
        <strain evidence="3">B21</strain>
    </source>
</reference>
<sequence>MNKISRIFLFGMLYRVFVAFALSSCFIAVPTKLPAGSPFQELVLYENFDLQIRYRWYDGTITSKCLPIDCETGHTMIGSCMIEFTSASPDSECKPGARLPLEVFDLNSSKELPEGYDGLSIRYFNGSEDAYLHFIFPTKKLARGHYVIVKEKG</sequence>
<dbReference type="EMBL" id="QHCR01000003">
    <property type="protein sequence ID" value="RHX80819.1"/>
    <property type="molecule type" value="Genomic_DNA"/>
</dbReference>
<feature type="transmembrane region" description="Helical" evidence="1">
    <location>
        <begin position="7"/>
        <end position="29"/>
    </location>
</feature>
<keyword evidence="3" id="KW-1185">Reference proteome</keyword>
<evidence type="ECO:0000313" key="3">
    <source>
        <dbReference type="Proteomes" id="UP000285569"/>
    </source>
</evidence>
<evidence type="ECO:0008006" key="4">
    <source>
        <dbReference type="Google" id="ProtNLM"/>
    </source>
</evidence>
<name>A0ABX9M516_9LEPT</name>
<dbReference type="Proteomes" id="UP000285569">
    <property type="component" value="Unassembled WGS sequence"/>
</dbReference>
<keyword evidence="1" id="KW-0472">Membrane</keyword>